<evidence type="ECO:0000256" key="1">
    <source>
        <dbReference type="SAM" id="MobiDB-lite"/>
    </source>
</evidence>
<feature type="region of interest" description="Disordered" evidence="1">
    <location>
        <begin position="126"/>
        <end position="160"/>
    </location>
</feature>
<organism evidence="2 3">
    <name type="scientific">Saccharopolyspora terrae</name>
    <dbReference type="NCBI Taxonomy" id="2530384"/>
    <lineage>
        <taxon>Bacteria</taxon>
        <taxon>Bacillati</taxon>
        <taxon>Actinomycetota</taxon>
        <taxon>Actinomycetes</taxon>
        <taxon>Pseudonocardiales</taxon>
        <taxon>Pseudonocardiaceae</taxon>
        <taxon>Saccharopolyspora</taxon>
    </lineage>
</organism>
<evidence type="ECO:0000313" key="3">
    <source>
        <dbReference type="Proteomes" id="UP000295674"/>
    </source>
</evidence>
<protein>
    <submittedName>
        <fullName evidence="2">Uncharacterized protein</fullName>
    </submittedName>
</protein>
<proteinExistence type="predicted"/>
<dbReference type="InterPro" id="IPR046036">
    <property type="entry name" value="DUF5994"/>
</dbReference>
<reference evidence="2 3" key="1">
    <citation type="submission" date="2019-03" db="EMBL/GenBank/DDBJ databases">
        <title>Draft genome sequences of novel Actinobacteria.</title>
        <authorList>
            <person name="Sahin N."/>
            <person name="Ay H."/>
            <person name="Saygin H."/>
        </authorList>
    </citation>
    <scope>NUCLEOTIDE SEQUENCE [LARGE SCALE GENOMIC DNA]</scope>
    <source>
        <strain evidence="2 3">16K309</strain>
    </source>
</reference>
<name>A0A4R4VA74_9PSEU</name>
<dbReference type="Proteomes" id="UP000295674">
    <property type="component" value="Unassembled WGS sequence"/>
</dbReference>
<dbReference type="EMBL" id="SMKS01000059">
    <property type="protein sequence ID" value="TDD01621.1"/>
    <property type="molecule type" value="Genomic_DNA"/>
</dbReference>
<keyword evidence="3" id="KW-1185">Reference proteome</keyword>
<dbReference type="RefSeq" id="WP_132678335.1">
    <property type="nucleotide sequence ID" value="NZ_SMKS01000059.1"/>
</dbReference>
<sequence length="160" mass="17349">MGPDQHPGSAARLTLKPATGTRGFVDGAWWPRSTDPTTEFTSLLTALTAISGPMTRLAYNLTTWDPVPRKLRVQGHQVRLEGFHTLDRRTVSLTEPSGHHVVLLVIPADTTELRGNAVLARAAEHDNVASPAELLAEEPTSTEESSESRWESEGGHLLPA</sequence>
<dbReference type="OrthoDB" id="3785441at2"/>
<gene>
    <name evidence="2" type="ORF">E1181_24860</name>
</gene>
<comment type="caution">
    <text evidence="2">The sequence shown here is derived from an EMBL/GenBank/DDBJ whole genome shotgun (WGS) entry which is preliminary data.</text>
</comment>
<dbReference type="AlphaFoldDB" id="A0A4R4VA74"/>
<evidence type="ECO:0000313" key="2">
    <source>
        <dbReference type="EMBL" id="TDD01621.1"/>
    </source>
</evidence>
<dbReference type="Pfam" id="PF19457">
    <property type="entry name" value="DUF5994"/>
    <property type="match status" value="1"/>
</dbReference>
<accession>A0A4R4VA74</accession>